<organism evidence="2 3">
    <name type="scientific">Ottowia testudinis</name>
    <dbReference type="NCBI Taxonomy" id="2816950"/>
    <lineage>
        <taxon>Bacteria</taxon>
        <taxon>Pseudomonadati</taxon>
        <taxon>Pseudomonadota</taxon>
        <taxon>Betaproteobacteria</taxon>
        <taxon>Burkholderiales</taxon>
        <taxon>Comamonadaceae</taxon>
        <taxon>Ottowia</taxon>
    </lineage>
</organism>
<dbReference type="Proteomes" id="UP000663903">
    <property type="component" value="Chromosome"/>
</dbReference>
<dbReference type="NCBIfam" id="TIGR00738">
    <property type="entry name" value="rrf2_super"/>
    <property type="match status" value="1"/>
</dbReference>
<dbReference type="InterPro" id="IPR036390">
    <property type="entry name" value="WH_DNA-bd_sf"/>
</dbReference>
<dbReference type="GO" id="GO:0005829">
    <property type="term" value="C:cytosol"/>
    <property type="evidence" value="ECO:0007669"/>
    <property type="project" value="TreeGrafter"/>
</dbReference>
<dbReference type="GO" id="GO:0003700">
    <property type="term" value="F:DNA-binding transcription factor activity"/>
    <property type="evidence" value="ECO:0007669"/>
    <property type="project" value="TreeGrafter"/>
</dbReference>
<dbReference type="Pfam" id="PF02082">
    <property type="entry name" value="Rrf2"/>
    <property type="match status" value="1"/>
</dbReference>
<accession>A0A975CHR8</accession>
<protein>
    <submittedName>
        <fullName evidence="2">Rrf2 family transcriptional regulator</fullName>
    </submittedName>
</protein>
<dbReference type="SUPFAM" id="SSF46785">
    <property type="entry name" value="Winged helix' DNA-binding domain"/>
    <property type="match status" value="1"/>
</dbReference>
<dbReference type="GO" id="GO:0003677">
    <property type="term" value="F:DNA binding"/>
    <property type="evidence" value="ECO:0007669"/>
    <property type="project" value="UniProtKB-KW"/>
</dbReference>
<dbReference type="RefSeq" id="WP_208010494.1">
    <property type="nucleotide sequence ID" value="NZ_CP071796.1"/>
</dbReference>
<sequence length="170" mass="18520">MRLSDYTDYACRVLMHCASHPDELITVAGLAERYGISKNHLMKIVQHLGQHGMLQTTRGRGGGVRLGVDPAQLRLGDVVRVTEPDFKLVECFDPASNSCRLTPQCSLRHTMNAALQAFLHELDRVTLADLVQSASKNVGTERRVQHVAMGLPLGRRGGAVLRVGGRPSAA</sequence>
<keyword evidence="1" id="KW-0238">DNA-binding</keyword>
<evidence type="ECO:0000313" key="3">
    <source>
        <dbReference type="Proteomes" id="UP000663903"/>
    </source>
</evidence>
<dbReference type="KEGG" id="otd:J1M35_06880"/>
<reference evidence="2" key="1">
    <citation type="submission" date="2021-03" db="EMBL/GenBank/DDBJ databases">
        <title>Ottowia sp. 27C isolated from the cloaca of a Giant Asian pond turtle (Heosemys grandis).</title>
        <authorList>
            <person name="Spergser J."/>
            <person name="Busse H.-J."/>
        </authorList>
    </citation>
    <scope>NUCLEOTIDE SEQUENCE</scope>
    <source>
        <strain evidence="2">27C</strain>
    </source>
</reference>
<dbReference type="EMBL" id="CP071796">
    <property type="protein sequence ID" value="QTD46595.1"/>
    <property type="molecule type" value="Genomic_DNA"/>
</dbReference>
<dbReference type="PROSITE" id="PS51197">
    <property type="entry name" value="HTH_RRF2_2"/>
    <property type="match status" value="1"/>
</dbReference>
<dbReference type="PANTHER" id="PTHR33221:SF4">
    <property type="entry name" value="HTH-TYPE TRANSCRIPTIONAL REPRESSOR NSRR"/>
    <property type="match status" value="1"/>
</dbReference>
<dbReference type="InterPro" id="IPR036388">
    <property type="entry name" value="WH-like_DNA-bd_sf"/>
</dbReference>
<gene>
    <name evidence="2" type="ORF">J1M35_06880</name>
</gene>
<proteinExistence type="predicted"/>
<dbReference type="AlphaFoldDB" id="A0A975CHR8"/>
<dbReference type="Gene3D" id="1.10.10.10">
    <property type="entry name" value="Winged helix-like DNA-binding domain superfamily/Winged helix DNA-binding domain"/>
    <property type="match status" value="1"/>
</dbReference>
<dbReference type="PANTHER" id="PTHR33221">
    <property type="entry name" value="WINGED HELIX-TURN-HELIX TRANSCRIPTIONAL REGULATOR, RRF2 FAMILY"/>
    <property type="match status" value="1"/>
</dbReference>
<dbReference type="InterPro" id="IPR000944">
    <property type="entry name" value="Tscrpt_reg_Rrf2"/>
</dbReference>
<evidence type="ECO:0000256" key="1">
    <source>
        <dbReference type="ARBA" id="ARBA00023125"/>
    </source>
</evidence>
<keyword evidence="3" id="KW-1185">Reference proteome</keyword>
<name>A0A975CHR8_9BURK</name>
<evidence type="ECO:0000313" key="2">
    <source>
        <dbReference type="EMBL" id="QTD46595.1"/>
    </source>
</evidence>